<proteinExistence type="predicted"/>
<gene>
    <name evidence="2" type="ORF">MEDL_60690</name>
</gene>
<sequence>MDEVRLLLKILVSGVNISEDTEVPESLKNSEVGNLLHSMIEQSLNKEIENKDRQLQELESLINTLQKEKCDRESRCTDIEETLQAQVNNLEEQNSQTEHNIVELKEIKQALEHERSELQRDFSNQKGVLDKTVQNCDTLEKKCKSVAEDLKIIEEQNKQLESENWSLQEK</sequence>
<dbReference type="Proteomes" id="UP000683360">
    <property type="component" value="Unassembled WGS sequence"/>
</dbReference>
<protein>
    <submittedName>
        <fullName evidence="2">Uncharacterized protein</fullName>
    </submittedName>
</protein>
<comment type="caution">
    <text evidence="2">The sequence shown here is derived from an EMBL/GenBank/DDBJ whole genome shotgun (WGS) entry which is preliminary data.</text>
</comment>
<feature type="coiled-coil region" evidence="1">
    <location>
        <begin position="41"/>
        <end position="170"/>
    </location>
</feature>
<name>A0A8S3UTA5_MYTED</name>
<keyword evidence="3" id="KW-1185">Reference proteome</keyword>
<dbReference type="OrthoDB" id="10410042at2759"/>
<evidence type="ECO:0000313" key="3">
    <source>
        <dbReference type="Proteomes" id="UP000683360"/>
    </source>
</evidence>
<organism evidence="2 3">
    <name type="scientific">Mytilus edulis</name>
    <name type="common">Blue mussel</name>
    <dbReference type="NCBI Taxonomy" id="6550"/>
    <lineage>
        <taxon>Eukaryota</taxon>
        <taxon>Metazoa</taxon>
        <taxon>Spiralia</taxon>
        <taxon>Lophotrochozoa</taxon>
        <taxon>Mollusca</taxon>
        <taxon>Bivalvia</taxon>
        <taxon>Autobranchia</taxon>
        <taxon>Pteriomorphia</taxon>
        <taxon>Mytilida</taxon>
        <taxon>Mytiloidea</taxon>
        <taxon>Mytilidae</taxon>
        <taxon>Mytilinae</taxon>
        <taxon>Mytilus</taxon>
    </lineage>
</organism>
<reference evidence="2" key="1">
    <citation type="submission" date="2021-03" db="EMBL/GenBank/DDBJ databases">
        <authorList>
            <person name="Bekaert M."/>
        </authorList>
    </citation>
    <scope>NUCLEOTIDE SEQUENCE</scope>
</reference>
<evidence type="ECO:0000313" key="2">
    <source>
        <dbReference type="EMBL" id="CAG2248875.1"/>
    </source>
</evidence>
<keyword evidence="1" id="KW-0175">Coiled coil</keyword>
<dbReference type="AlphaFoldDB" id="A0A8S3UTA5"/>
<accession>A0A8S3UTA5</accession>
<dbReference type="EMBL" id="CAJPWZ010002951">
    <property type="protein sequence ID" value="CAG2248875.1"/>
    <property type="molecule type" value="Genomic_DNA"/>
</dbReference>
<evidence type="ECO:0000256" key="1">
    <source>
        <dbReference type="SAM" id="Coils"/>
    </source>
</evidence>